<reference evidence="2" key="1">
    <citation type="submission" date="2023-02" db="EMBL/GenBank/DDBJ databases">
        <title>Genome of toxic invasive species Heracleum sosnowskyi carries increased number of genes despite the absence of recent whole-genome duplications.</title>
        <authorList>
            <person name="Schelkunov M."/>
            <person name="Shtratnikova V."/>
            <person name="Makarenko M."/>
            <person name="Klepikova A."/>
            <person name="Omelchenko D."/>
            <person name="Novikova G."/>
            <person name="Obukhova E."/>
            <person name="Bogdanov V."/>
            <person name="Penin A."/>
            <person name="Logacheva M."/>
        </authorList>
    </citation>
    <scope>NUCLEOTIDE SEQUENCE</scope>
    <source>
        <strain evidence="2">Hsosn_3</strain>
        <tissue evidence="2">Leaf</tissue>
    </source>
</reference>
<evidence type="ECO:0000313" key="2">
    <source>
        <dbReference type="EMBL" id="KAK1364312.1"/>
    </source>
</evidence>
<dbReference type="EMBL" id="JAUIZM010000009">
    <property type="protein sequence ID" value="KAK1364312.1"/>
    <property type="molecule type" value="Genomic_DNA"/>
</dbReference>
<reference evidence="2" key="2">
    <citation type="submission" date="2023-05" db="EMBL/GenBank/DDBJ databases">
        <authorList>
            <person name="Schelkunov M.I."/>
        </authorList>
    </citation>
    <scope>NUCLEOTIDE SEQUENCE</scope>
    <source>
        <strain evidence="2">Hsosn_3</strain>
        <tissue evidence="2">Leaf</tissue>
    </source>
</reference>
<dbReference type="Proteomes" id="UP001237642">
    <property type="component" value="Unassembled WGS sequence"/>
</dbReference>
<feature type="domain" description="KIB1-4 beta-propeller" evidence="1">
    <location>
        <begin position="81"/>
        <end position="252"/>
    </location>
</feature>
<organism evidence="2 3">
    <name type="scientific">Heracleum sosnowskyi</name>
    <dbReference type="NCBI Taxonomy" id="360622"/>
    <lineage>
        <taxon>Eukaryota</taxon>
        <taxon>Viridiplantae</taxon>
        <taxon>Streptophyta</taxon>
        <taxon>Embryophyta</taxon>
        <taxon>Tracheophyta</taxon>
        <taxon>Spermatophyta</taxon>
        <taxon>Magnoliopsida</taxon>
        <taxon>eudicotyledons</taxon>
        <taxon>Gunneridae</taxon>
        <taxon>Pentapetalae</taxon>
        <taxon>asterids</taxon>
        <taxon>campanulids</taxon>
        <taxon>Apiales</taxon>
        <taxon>Apiaceae</taxon>
        <taxon>Apioideae</taxon>
        <taxon>apioid superclade</taxon>
        <taxon>Tordylieae</taxon>
        <taxon>Tordyliinae</taxon>
        <taxon>Heracleum</taxon>
    </lineage>
</organism>
<accession>A0AAD8HAX2</accession>
<dbReference type="Pfam" id="PF03478">
    <property type="entry name" value="Beta-prop_KIB1-4"/>
    <property type="match status" value="1"/>
</dbReference>
<dbReference type="PANTHER" id="PTHR33127:SF5">
    <property type="entry name" value="TRANSMEMBRANE PROTEIN"/>
    <property type="match status" value="1"/>
</dbReference>
<dbReference type="PANTHER" id="PTHR33127">
    <property type="entry name" value="TRANSMEMBRANE PROTEIN"/>
    <property type="match status" value="1"/>
</dbReference>
<dbReference type="AlphaFoldDB" id="A0AAD8HAX2"/>
<comment type="caution">
    <text evidence="2">The sequence shown here is derived from an EMBL/GenBank/DDBJ whole genome shotgun (WGS) entry which is preliminary data.</text>
</comment>
<protein>
    <recommendedName>
        <fullName evidence="1">KIB1-4 beta-propeller domain-containing protein</fullName>
    </recommendedName>
</protein>
<proteinExistence type="predicted"/>
<name>A0AAD8HAX2_9APIA</name>
<dbReference type="InterPro" id="IPR005174">
    <property type="entry name" value="KIB1-4_b-propeller"/>
</dbReference>
<gene>
    <name evidence="2" type="ORF">POM88_039873</name>
</gene>
<evidence type="ECO:0000313" key="3">
    <source>
        <dbReference type="Proteomes" id="UP001237642"/>
    </source>
</evidence>
<keyword evidence="3" id="KW-1185">Reference proteome</keyword>
<sequence>MPHNNKHAERDWASLPLLPFWMIKDKLDMFDNLCVASVCRDWQSASSSYPKRLSVGDGMPWIMQMKNIFDCRVMEFVSILRNKKFVLDLPELFNSLLLYSKQGWLLMRCRKVSKRRNRCPDSLFLINPFTRAKIEMPDAVYISQEYHGSFSTCNGYPERVVLLNCCLFGQMTLCTAFPGDLSWTKYSYVGHPMQIDGRCGLITIGEKLYYLNFKENMIIFDMATNEWKELPGPRNEIGYTYIVEYEKKIIKLFYSTHEHSHSFYSYNDVDFLWEKLNIDDMKNTSWYLSRNTSCFTAKDKGVKVFQPALKYGGECDHHGFHMSYGFDIVSHDLIEGGKQTLELLCRISSLARWVDIG</sequence>
<evidence type="ECO:0000259" key="1">
    <source>
        <dbReference type="Pfam" id="PF03478"/>
    </source>
</evidence>